<dbReference type="InterPro" id="IPR000873">
    <property type="entry name" value="AMP-dep_synth/lig_dom"/>
</dbReference>
<evidence type="ECO:0000259" key="4">
    <source>
        <dbReference type="Pfam" id="PF00501"/>
    </source>
</evidence>
<proteinExistence type="inferred from homology"/>
<accession>A0A443PZD6</accession>
<dbReference type="AlphaFoldDB" id="A0A443PZD6"/>
<evidence type="ECO:0000256" key="3">
    <source>
        <dbReference type="SAM" id="Phobius"/>
    </source>
</evidence>
<protein>
    <submittedName>
        <fullName evidence="6">Putative 4-coumarate--CoA ligase-like protein 8 isoform X2</fullName>
    </submittedName>
</protein>
<gene>
    <name evidence="6" type="ORF">CKAN_02546400</name>
</gene>
<evidence type="ECO:0000256" key="1">
    <source>
        <dbReference type="ARBA" id="ARBA00006432"/>
    </source>
</evidence>
<dbReference type="STRING" id="337451.A0A443PZD6"/>
<dbReference type="CDD" id="cd05904">
    <property type="entry name" value="4CL"/>
    <property type="match status" value="1"/>
</dbReference>
<feature type="transmembrane region" description="Helical" evidence="3">
    <location>
        <begin position="232"/>
        <end position="255"/>
    </location>
</feature>
<dbReference type="SUPFAM" id="SSF56801">
    <property type="entry name" value="Acetyl-CoA synthetase-like"/>
    <property type="match status" value="1"/>
</dbReference>
<dbReference type="InterPro" id="IPR020845">
    <property type="entry name" value="AMP-binding_CS"/>
</dbReference>
<organism evidence="6 7">
    <name type="scientific">Cinnamomum micranthum f. kanehirae</name>
    <dbReference type="NCBI Taxonomy" id="337451"/>
    <lineage>
        <taxon>Eukaryota</taxon>
        <taxon>Viridiplantae</taxon>
        <taxon>Streptophyta</taxon>
        <taxon>Embryophyta</taxon>
        <taxon>Tracheophyta</taxon>
        <taxon>Spermatophyta</taxon>
        <taxon>Magnoliopsida</taxon>
        <taxon>Magnoliidae</taxon>
        <taxon>Laurales</taxon>
        <taxon>Lauraceae</taxon>
        <taxon>Cinnamomum</taxon>
    </lineage>
</organism>
<dbReference type="EMBL" id="QPKB01000012">
    <property type="protein sequence ID" value="RWR96098.1"/>
    <property type="molecule type" value="Genomic_DNA"/>
</dbReference>
<feature type="transmembrane region" description="Helical" evidence="3">
    <location>
        <begin position="85"/>
        <end position="110"/>
    </location>
</feature>
<dbReference type="GO" id="GO:0016405">
    <property type="term" value="F:CoA-ligase activity"/>
    <property type="evidence" value="ECO:0007669"/>
    <property type="project" value="TreeGrafter"/>
</dbReference>
<sequence>MDFLEESGFSASTGIYYSKWDSPCLPQAPNLSLPTFLLSFSPQLLSKPAFIDAKTGDKLTYGELRALTKVVTSALHSLGIKKGDVVLLVSPNFLHFPLLVLGIMSLGAVFSTANPLNTRQEIETQVQDSNAVLILTTQELQTKLDGLLSRPLILVEPFLENLINGPPPPPTCKLPHVTQDDTASLMYSSGTTGKSKAVVGSHRNLIAMSCLLRHVWIAGGTGDEVYMCVVPLFHMFGLSVFVCGVLAVGSTTVILRKYALEDMLMAMEEFGVTRLPAVPPMVVQLTRTNEVVKAYGLGTLKEVICSGAPLGREHMERFTMCFPQVTLSQCYGLTETNGPVTLCDGIGGRFHVSIGRIIPSMEAKIVDIRTGKALPPRQYGELYLRGPPVMQGYLKSQEATCLAIDTDGWLHTGDLCFIDTSGLVYVVDRIKELIKYKAYQVAPAELEEILVTHPEVVDAAVISHPNEEAGEIPMACVVKAADSKLKEEDVINFMANKVRNSFPSLVAPYKKIRKVVFVNSIPRSASGKILRRHLRASSTFQRLEITSKL</sequence>
<keyword evidence="3" id="KW-0472">Membrane</keyword>
<dbReference type="PANTHER" id="PTHR24096:SF338">
    <property type="entry name" value="4-COUMARATE--COA LIGASE-LIKE 8-RELATED"/>
    <property type="match status" value="1"/>
</dbReference>
<dbReference type="PROSITE" id="PS00455">
    <property type="entry name" value="AMP_BINDING"/>
    <property type="match status" value="1"/>
</dbReference>
<dbReference type="PANTHER" id="PTHR24096">
    <property type="entry name" value="LONG-CHAIN-FATTY-ACID--COA LIGASE"/>
    <property type="match status" value="1"/>
</dbReference>
<dbReference type="InterPro" id="IPR025110">
    <property type="entry name" value="AMP-bd_C"/>
</dbReference>
<evidence type="ECO:0000259" key="5">
    <source>
        <dbReference type="Pfam" id="PF13193"/>
    </source>
</evidence>
<dbReference type="Pfam" id="PF00501">
    <property type="entry name" value="AMP-binding"/>
    <property type="match status" value="1"/>
</dbReference>
<keyword evidence="7" id="KW-1185">Reference proteome</keyword>
<feature type="domain" description="AMP-dependent synthetase/ligase" evidence="4">
    <location>
        <begin position="47"/>
        <end position="394"/>
    </location>
</feature>
<dbReference type="InterPro" id="IPR045851">
    <property type="entry name" value="AMP-bd_C_sf"/>
</dbReference>
<dbReference type="Pfam" id="PF13193">
    <property type="entry name" value="AMP-binding_C"/>
    <property type="match status" value="1"/>
</dbReference>
<keyword evidence="2 6" id="KW-0436">Ligase</keyword>
<comment type="similarity">
    <text evidence="1">Belongs to the ATP-dependent AMP-binding enzyme family.</text>
</comment>
<evidence type="ECO:0000256" key="2">
    <source>
        <dbReference type="ARBA" id="ARBA00022598"/>
    </source>
</evidence>
<dbReference type="Gene3D" id="3.30.300.30">
    <property type="match status" value="1"/>
</dbReference>
<evidence type="ECO:0000313" key="7">
    <source>
        <dbReference type="Proteomes" id="UP000283530"/>
    </source>
</evidence>
<evidence type="ECO:0000313" key="6">
    <source>
        <dbReference type="EMBL" id="RWR96098.1"/>
    </source>
</evidence>
<keyword evidence="3" id="KW-0812">Transmembrane</keyword>
<comment type="caution">
    <text evidence="6">The sequence shown here is derived from an EMBL/GenBank/DDBJ whole genome shotgun (WGS) entry which is preliminary data.</text>
</comment>
<reference evidence="6 7" key="1">
    <citation type="journal article" date="2019" name="Nat. Plants">
        <title>Stout camphor tree genome fills gaps in understanding of flowering plant genome evolution.</title>
        <authorList>
            <person name="Chaw S.M."/>
            <person name="Liu Y.C."/>
            <person name="Wu Y.W."/>
            <person name="Wang H.Y."/>
            <person name="Lin C.I."/>
            <person name="Wu C.S."/>
            <person name="Ke H.M."/>
            <person name="Chang L.Y."/>
            <person name="Hsu C.Y."/>
            <person name="Yang H.T."/>
            <person name="Sudianto E."/>
            <person name="Hsu M.H."/>
            <person name="Wu K.P."/>
            <person name="Wang L.N."/>
            <person name="Leebens-Mack J.H."/>
            <person name="Tsai I.J."/>
        </authorList>
    </citation>
    <scope>NUCLEOTIDE SEQUENCE [LARGE SCALE GENOMIC DNA]</scope>
    <source>
        <strain evidence="7">cv. Chaw 1501</strain>
        <tissue evidence="6">Young leaves</tissue>
    </source>
</reference>
<dbReference type="Gene3D" id="3.40.50.12780">
    <property type="entry name" value="N-terminal domain of ligase-like"/>
    <property type="match status" value="1"/>
</dbReference>
<dbReference type="Proteomes" id="UP000283530">
    <property type="component" value="Unassembled WGS sequence"/>
</dbReference>
<dbReference type="FunFam" id="3.30.300.30:FF:000007">
    <property type="entry name" value="4-coumarate--CoA ligase 2"/>
    <property type="match status" value="1"/>
</dbReference>
<keyword evidence="3" id="KW-1133">Transmembrane helix</keyword>
<dbReference type="GO" id="GO:0005777">
    <property type="term" value="C:peroxisome"/>
    <property type="evidence" value="ECO:0007669"/>
    <property type="project" value="TreeGrafter"/>
</dbReference>
<dbReference type="OrthoDB" id="10253869at2759"/>
<feature type="domain" description="AMP-binding enzyme C-terminal" evidence="5">
    <location>
        <begin position="445"/>
        <end position="528"/>
    </location>
</feature>
<dbReference type="InterPro" id="IPR042099">
    <property type="entry name" value="ANL_N_sf"/>
</dbReference>
<name>A0A443PZD6_9MAGN</name>